<keyword evidence="1" id="KW-0812">Transmembrane</keyword>
<dbReference type="GO" id="GO:0005886">
    <property type="term" value="C:plasma membrane"/>
    <property type="evidence" value="ECO:0007669"/>
    <property type="project" value="InterPro"/>
</dbReference>
<dbReference type="InterPro" id="IPR012651">
    <property type="entry name" value="Thia_Transptr_ThiT"/>
</dbReference>
<dbReference type="HOGENOM" id="CLU_090959_0_0_0"/>
<feature type="transmembrane region" description="Helical" evidence="1">
    <location>
        <begin position="112"/>
        <end position="133"/>
    </location>
</feature>
<sequence>MEQNRSMGKTRVLVEGALVVALTVLLSEWKIWKMPQGGSITLGDVPLLIFALRHGAKYGIGTGLVAGLLRLLLGGYVLTPVQAALDYPIAYGAIGLAGLLKDVGPAGAAGVVLGSAGRLLCSVISGAVFFGQYAPAGQNPWVYSLIYNATYMVPNAIIGIVITAILLPRLKRF</sequence>
<dbReference type="Pfam" id="PF09515">
    <property type="entry name" value="Thia_YuaJ"/>
    <property type="match status" value="1"/>
</dbReference>
<dbReference type="Gene3D" id="1.10.1760.20">
    <property type="match status" value="1"/>
</dbReference>
<dbReference type="STRING" id="885272.JonanDRAFT_0481"/>
<evidence type="ECO:0000256" key="1">
    <source>
        <dbReference type="SAM" id="Phobius"/>
    </source>
</evidence>
<keyword evidence="1" id="KW-1133">Transmembrane helix</keyword>
<evidence type="ECO:0000313" key="2">
    <source>
        <dbReference type="EMBL" id="EHM12887.1"/>
    </source>
</evidence>
<dbReference type="RefSeq" id="WP_008520476.1">
    <property type="nucleotide sequence ID" value="NZ_CM001376.1"/>
</dbReference>
<dbReference type="NCBIfam" id="TIGR02357">
    <property type="entry name" value="ECF_ThiT_YuaJ"/>
    <property type="match status" value="1"/>
</dbReference>
<protein>
    <submittedName>
        <fullName evidence="2">Putative proton-coupled thiamine transporter YuaJ</fullName>
    </submittedName>
</protein>
<organism evidence="2 3">
    <name type="scientific">Jonquetella anthropi DSM 22815</name>
    <dbReference type="NCBI Taxonomy" id="885272"/>
    <lineage>
        <taxon>Bacteria</taxon>
        <taxon>Thermotogati</taxon>
        <taxon>Synergistota</taxon>
        <taxon>Synergistia</taxon>
        <taxon>Synergistales</taxon>
        <taxon>Dethiosulfovibrionaceae</taxon>
        <taxon>Jonquetella</taxon>
    </lineage>
</organism>
<feature type="transmembrane region" description="Helical" evidence="1">
    <location>
        <begin position="59"/>
        <end position="78"/>
    </location>
</feature>
<evidence type="ECO:0000313" key="3">
    <source>
        <dbReference type="Proteomes" id="UP000003806"/>
    </source>
</evidence>
<reference evidence="2 3" key="1">
    <citation type="submission" date="2011-11" db="EMBL/GenBank/DDBJ databases">
        <title>The Noncontiguous Finished genome of Jonquetella anthropi DSM 22815.</title>
        <authorList>
            <consortium name="US DOE Joint Genome Institute (JGI-PGF)"/>
            <person name="Lucas S."/>
            <person name="Copeland A."/>
            <person name="Lapidus A."/>
            <person name="Glavina del Rio T."/>
            <person name="Dalin E."/>
            <person name="Tice H."/>
            <person name="Bruce D."/>
            <person name="Goodwin L."/>
            <person name="Pitluck S."/>
            <person name="Peters L."/>
            <person name="Mikhailova N."/>
            <person name="Held B."/>
            <person name="Kyrpides N."/>
            <person name="Mavromatis K."/>
            <person name="Ivanova N."/>
            <person name="Markowitz V."/>
            <person name="Cheng J.-F."/>
            <person name="Hugenholtz P."/>
            <person name="Woyke T."/>
            <person name="Wu D."/>
            <person name="Gronow S."/>
            <person name="Wellnitz S."/>
            <person name="Brambilla E."/>
            <person name="Klenk H.-P."/>
            <person name="Eisen J.A."/>
        </authorList>
    </citation>
    <scope>NUCLEOTIDE SEQUENCE [LARGE SCALE GENOMIC DNA]</scope>
    <source>
        <strain evidence="2 3">DSM 22815</strain>
    </source>
</reference>
<feature type="transmembrane region" description="Helical" evidence="1">
    <location>
        <begin position="145"/>
        <end position="167"/>
    </location>
</feature>
<name>H0UJL9_9BACT</name>
<dbReference type="EMBL" id="CM001376">
    <property type="protein sequence ID" value="EHM12887.1"/>
    <property type="molecule type" value="Genomic_DNA"/>
</dbReference>
<dbReference type="Proteomes" id="UP000003806">
    <property type="component" value="Chromosome"/>
</dbReference>
<gene>
    <name evidence="2" type="ORF">JonanDRAFT_0481</name>
</gene>
<dbReference type="OrthoDB" id="9795813at2"/>
<dbReference type="AlphaFoldDB" id="H0UJL9"/>
<keyword evidence="1" id="KW-0472">Membrane</keyword>
<accession>H0UJL9</accession>
<proteinExistence type="predicted"/>
<dbReference type="GO" id="GO:0015234">
    <property type="term" value="F:thiamine transmembrane transporter activity"/>
    <property type="evidence" value="ECO:0007669"/>
    <property type="project" value="InterPro"/>
</dbReference>
<dbReference type="eggNOG" id="COG3859">
    <property type="taxonomic scope" value="Bacteria"/>
</dbReference>
<keyword evidence="3" id="KW-1185">Reference proteome</keyword>